<gene>
    <name evidence="3" type="ordered locus">Theam_0581</name>
</gene>
<sequence>MRSAVIYSDIFLKHDLPTHPENALRLKYFMEPVGELQLPVIPPKQVSYELLKTIHSENYIQDVLIACRENAPGFFDPDTYYNSYTCNAALTAAGACELGVELLSSGEFEAVFCAVRPPGHHAERDRAMGFCIFNNVAVAAVKALSLGAKRVFIVDFDAHHGNGTQHAFYSTPEVFYFSTHQFPFYPGTGSERENNSHVLNVPLREGSGDSTFKRVYSITFREALRSFSPDVVLVSAGYDLHRDDPLTGLNVTDEGVRAVVEQVVEGAKEVGAPLLFTLEGGYNLNALKRCSRITFETLLSG</sequence>
<dbReference type="STRING" id="648996.Theam_0581"/>
<name>E8T5W9_THEA1</name>
<keyword evidence="4" id="KW-1185">Reference proteome</keyword>
<dbReference type="CDD" id="cd09992">
    <property type="entry name" value="HDAC_classII"/>
    <property type="match status" value="1"/>
</dbReference>
<dbReference type="OrthoDB" id="9808367at2"/>
<dbReference type="InterPro" id="IPR037138">
    <property type="entry name" value="His_deacetylse_dom_sf"/>
</dbReference>
<dbReference type="EMBL" id="CP002444">
    <property type="protein sequence ID" value="ADU96553.1"/>
    <property type="molecule type" value="Genomic_DNA"/>
</dbReference>
<dbReference type="InterPro" id="IPR000286">
    <property type="entry name" value="HDACs"/>
</dbReference>
<dbReference type="eggNOG" id="COG0123">
    <property type="taxonomic scope" value="Bacteria"/>
</dbReference>
<dbReference type="GO" id="GO:0004407">
    <property type="term" value="F:histone deacetylase activity"/>
    <property type="evidence" value="ECO:0007669"/>
    <property type="project" value="TreeGrafter"/>
</dbReference>
<reference evidence="3" key="1">
    <citation type="submission" date="2011-01" db="EMBL/GenBank/DDBJ databases">
        <title>Complete sequence of chromosome of Thermovibrio ammonificans HB-1.</title>
        <authorList>
            <consortium name="US DOE Joint Genome Institute"/>
            <person name="Lucas S."/>
            <person name="Copeland A."/>
            <person name="Lapidus A."/>
            <person name="Cheng J.-F."/>
            <person name="Goodwin L."/>
            <person name="Pitluck S."/>
            <person name="Davenport K."/>
            <person name="Detter J.C."/>
            <person name="Han C."/>
            <person name="Tapia R."/>
            <person name="Land M."/>
            <person name="Hauser L."/>
            <person name="Kyrpides N."/>
            <person name="Ivanova N."/>
            <person name="Ovchinnikova G."/>
            <person name="Vetriani C."/>
            <person name="Woyke T."/>
        </authorList>
    </citation>
    <scope>NUCLEOTIDE SEQUENCE [LARGE SCALE GENOMIC DNA]</scope>
    <source>
        <strain evidence="3">HB-1</strain>
    </source>
</reference>
<dbReference type="Proteomes" id="UP000006362">
    <property type="component" value="Chromosome"/>
</dbReference>
<proteinExistence type="inferred from homology"/>
<evidence type="ECO:0000313" key="3">
    <source>
        <dbReference type="EMBL" id="ADU96553.1"/>
    </source>
</evidence>
<dbReference type="GO" id="GO:0040029">
    <property type="term" value="P:epigenetic regulation of gene expression"/>
    <property type="evidence" value="ECO:0007669"/>
    <property type="project" value="TreeGrafter"/>
</dbReference>
<dbReference type="PANTHER" id="PTHR10625:SF10">
    <property type="entry name" value="HISTONE DEACETYLASE HDAC1"/>
    <property type="match status" value="1"/>
</dbReference>
<dbReference type="AlphaFoldDB" id="E8T5W9"/>
<dbReference type="HOGENOM" id="CLU_007727_8_1_0"/>
<evidence type="ECO:0000256" key="1">
    <source>
        <dbReference type="ARBA" id="ARBA00005947"/>
    </source>
</evidence>
<organism evidence="3 4">
    <name type="scientific">Thermovibrio ammonificans (strain DSM 15698 / JCM 12110 / HB-1)</name>
    <dbReference type="NCBI Taxonomy" id="648996"/>
    <lineage>
        <taxon>Bacteria</taxon>
        <taxon>Pseudomonadati</taxon>
        <taxon>Aquificota</taxon>
        <taxon>Aquificia</taxon>
        <taxon>Desulfurobacteriales</taxon>
        <taxon>Desulfurobacteriaceae</taxon>
        <taxon>Thermovibrio</taxon>
    </lineage>
</organism>
<dbReference type="PRINTS" id="PR01270">
    <property type="entry name" value="HDASUPER"/>
</dbReference>
<evidence type="ECO:0000259" key="2">
    <source>
        <dbReference type="Pfam" id="PF00850"/>
    </source>
</evidence>
<dbReference type="InterPro" id="IPR023801">
    <property type="entry name" value="His_deacetylse_dom"/>
</dbReference>
<dbReference type="SUPFAM" id="SSF52768">
    <property type="entry name" value="Arginase/deacetylase"/>
    <property type="match status" value="1"/>
</dbReference>
<accession>E8T5W9</accession>
<dbReference type="Pfam" id="PF00850">
    <property type="entry name" value="Hist_deacetyl"/>
    <property type="match status" value="1"/>
</dbReference>
<dbReference type="Gene3D" id="3.40.800.20">
    <property type="entry name" value="Histone deacetylase domain"/>
    <property type="match status" value="1"/>
</dbReference>
<evidence type="ECO:0000313" key="4">
    <source>
        <dbReference type="Proteomes" id="UP000006362"/>
    </source>
</evidence>
<dbReference type="RefSeq" id="WP_013537339.1">
    <property type="nucleotide sequence ID" value="NC_014926.1"/>
</dbReference>
<comment type="similarity">
    <text evidence="1">Belongs to the histone deacetylase family.</text>
</comment>
<feature type="domain" description="Histone deacetylase" evidence="2">
    <location>
        <begin position="19"/>
        <end position="297"/>
    </location>
</feature>
<dbReference type="KEGG" id="tam:Theam_0581"/>
<dbReference type="PANTHER" id="PTHR10625">
    <property type="entry name" value="HISTONE DEACETYLASE HDAC1-RELATED"/>
    <property type="match status" value="1"/>
</dbReference>
<protein>
    <submittedName>
        <fullName evidence="3">Histone deacetylase superfamily</fullName>
    </submittedName>
</protein>
<dbReference type="InterPro" id="IPR023696">
    <property type="entry name" value="Ureohydrolase_dom_sf"/>
</dbReference>